<reference evidence="2" key="1">
    <citation type="submission" date="2023-08" db="EMBL/GenBank/DDBJ databases">
        <authorList>
            <person name="Audoor S."/>
            <person name="Bilcke G."/>
        </authorList>
    </citation>
    <scope>NUCLEOTIDE SEQUENCE</scope>
</reference>
<evidence type="ECO:0000256" key="1">
    <source>
        <dbReference type="SAM" id="MobiDB-lite"/>
    </source>
</evidence>
<protein>
    <submittedName>
        <fullName evidence="2">Uncharacterized protein</fullName>
    </submittedName>
</protein>
<evidence type="ECO:0000313" key="3">
    <source>
        <dbReference type="Proteomes" id="UP001295423"/>
    </source>
</evidence>
<proteinExistence type="predicted"/>
<feature type="region of interest" description="Disordered" evidence="1">
    <location>
        <begin position="237"/>
        <end position="261"/>
    </location>
</feature>
<sequence length="307" mass="33761">MPARNQANQVTIGDVTITTQATLATDVGGSLVAMKKKNRSALDADKKHAFFQLITKHQHTPFDLQPQTMQSVQDLQESYNLGVGLANMQMHFRRYDILDVFTIVFPTKNAIGEQTGQLENDNFNMTKTVFLFDCYAELAADQVAESCKWYTRWPDTTTSPWFRENLSYDYLCNHMTPQLWGNVLEDLLPYRDAQGLGGPLVFFFIFGSKGSGTLFQLWWQAFHHCLHSETTNRPHALLSGAPTPAPAPQAAAVPAPAPAPPVAQVPSGDASALTAATSTTTLPQICQQGSAIATGMNQLIYQVNHAT</sequence>
<evidence type="ECO:0000313" key="2">
    <source>
        <dbReference type="EMBL" id="CAJ1935276.1"/>
    </source>
</evidence>
<name>A0AAD2CIV2_9STRA</name>
<accession>A0AAD2CIV2</accession>
<organism evidence="2 3">
    <name type="scientific">Cylindrotheca closterium</name>
    <dbReference type="NCBI Taxonomy" id="2856"/>
    <lineage>
        <taxon>Eukaryota</taxon>
        <taxon>Sar</taxon>
        <taxon>Stramenopiles</taxon>
        <taxon>Ochrophyta</taxon>
        <taxon>Bacillariophyta</taxon>
        <taxon>Bacillariophyceae</taxon>
        <taxon>Bacillariophycidae</taxon>
        <taxon>Bacillariales</taxon>
        <taxon>Bacillariaceae</taxon>
        <taxon>Cylindrotheca</taxon>
    </lineage>
</organism>
<keyword evidence="3" id="KW-1185">Reference proteome</keyword>
<dbReference type="EMBL" id="CAKOGP040000446">
    <property type="protein sequence ID" value="CAJ1935276.1"/>
    <property type="molecule type" value="Genomic_DNA"/>
</dbReference>
<dbReference type="AlphaFoldDB" id="A0AAD2CIV2"/>
<dbReference type="Proteomes" id="UP001295423">
    <property type="component" value="Unassembled WGS sequence"/>
</dbReference>
<comment type="caution">
    <text evidence="2">The sequence shown here is derived from an EMBL/GenBank/DDBJ whole genome shotgun (WGS) entry which is preliminary data.</text>
</comment>
<gene>
    <name evidence="2" type="ORF">CYCCA115_LOCUS4612</name>
</gene>